<protein>
    <submittedName>
        <fullName evidence="1">Uncharacterized protein</fullName>
    </submittedName>
</protein>
<proteinExistence type="predicted"/>
<accession>A0A0F9ZYQ5</accession>
<dbReference type="AlphaFoldDB" id="A0A0F9ZYQ5"/>
<dbReference type="EMBL" id="JOKZ01000059">
    <property type="protein sequence ID" value="KKP05102.1"/>
    <property type="molecule type" value="Genomic_DNA"/>
</dbReference>
<evidence type="ECO:0000313" key="1">
    <source>
        <dbReference type="EMBL" id="KKP05102.1"/>
    </source>
</evidence>
<organism evidence="1 2">
    <name type="scientific">Trichoderma harzianum</name>
    <name type="common">Hypocrea lixii</name>
    <dbReference type="NCBI Taxonomy" id="5544"/>
    <lineage>
        <taxon>Eukaryota</taxon>
        <taxon>Fungi</taxon>
        <taxon>Dikarya</taxon>
        <taxon>Ascomycota</taxon>
        <taxon>Pezizomycotina</taxon>
        <taxon>Sordariomycetes</taxon>
        <taxon>Hypocreomycetidae</taxon>
        <taxon>Hypocreales</taxon>
        <taxon>Hypocreaceae</taxon>
        <taxon>Trichoderma</taxon>
    </lineage>
</organism>
<reference evidence="2" key="1">
    <citation type="journal article" date="2015" name="Genome Announc.">
        <title>Draft whole-genome sequence of the biocontrol agent Trichoderma harzianum T6776.</title>
        <authorList>
            <person name="Baroncelli R."/>
            <person name="Piaggeschi G."/>
            <person name="Fiorini L."/>
            <person name="Bertolini E."/>
            <person name="Zapparata A."/>
            <person name="Pe M.E."/>
            <person name="Sarrocco S."/>
            <person name="Vannacci G."/>
        </authorList>
    </citation>
    <scope>NUCLEOTIDE SEQUENCE [LARGE SCALE GENOMIC DNA]</scope>
    <source>
        <strain evidence="2">T6776</strain>
    </source>
</reference>
<comment type="caution">
    <text evidence="1">The sequence shown here is derived from an EMBL/GenBank/DDBJ whole genome shotgun (WGS) entry which is preliminary data.</text>
</comment>
<dbReference type="OrthoDB" id="413520at2759"/>
<sequence length="175" mass="18491">MQGQQEGLAGQVMPVWITLSHDEADIEVSTKGLSLTGTSEQEFYVESEEDIGESIARHICDAGVLAICAIAESSSVREPRLGARARGSLARKHKVTAGALSYSATAFTTWTCFPPARDAFRVARVQHGRDRRAAAVYKSLSGDKAAASLGGSAVWPLIRSGVDGVTQADVATARS</sequence>
<dbReference type="Proteomes" id="UP000034112">
    <property type="component" value="Unassembled WGS sequence"/>
</dbReference>
<name>A0A0F9ZYQ5_TRIHA</name>
<gene>
    <name evidence="1" type="ORF">THAR02_02813</name>
</gene>
<evidence type="ECO:0000313" key="2">
    <source>
        <dbReference type="Proteomes" id="UP000034112"/>
    </source>
</evidence>